<dbReference type="AlphaFoldDB" id="A0A8T3BG54"/>
<evidence type="ECO:0000313" key="2">
    <source>
        <dbReference type="Proteomes" id="UP000829196"/>
    </source>
</evidence>
<gene>
    <name evidence="1" type="ORF">KFK09_011885</name>
</gene>
<name>A0A8T3BG54_DENNO</name>
<evidence type="ECO:0000313" key="1">
    <source>
        <dbReference type="EMBL" id="KAI0511260.1"/>
    </source>
</evidence>
<keyword evidence="2" id="KW-1185">Reference proteome</keyword>
<comment type="caution">
    <text evidence="1">The sequence shown here is derived from an EMBL/GenBank/DDBJ whole genome shotgun (WGS) entry which is preliminary data.</text>
</comment>
<organism evidence="1 2">
    <name type="scientific">Dendrobium nobile</name>
    <name type="common">Orchid</name>
    <dbReference type="NCBI Taxonomy" id="94219"/>
    <lineage>
        <taxon>Eukaryota</taxon>
        <taxon>Viridiplantae</taxon>
        <taxon>Streptophyta</taxon>
        <taxon>Embryophyta</taxon>
        <taxon>Tracheophyta</taxon>
        <taxon>Spermatophyta</taxon>
        <taxon>Magnoliopsida</taxon>
        <taxon>Liliopsida</taxon>
        <taxon>Asparagales</taxon>
        <taxon>Orchidaceae</taxon>
        <taxon>Epidendroideae</taxon>
        <taxon>Malaxideae</taxon>
        <taxon>Dendrobiinae</taxon>
        <taxon>Dendrobium</taxon>
    </lineage>
</organism>
<dbReference type="EMBL" id="JAGYWB010000009">
    <property type="protein sequence ID" value="KAI0511260.1"/>
    <property type="molecule type" value="Genomic_DNA"/>
</dbReference>
<dbReference type="Proteomes" id="UP000829196">
    <property type="component" value="Unassembled WGS sequence"/>
</dbReference>
<protein>
    <submittedName>
        <fullName evidence="1">Uncharacterized protein</fullName>
    </submittedName>
</protein>
<reference evidence="1" key="1">
    <citation type="journal article" date="2022" name="Front. Genet.">
        <title>Chromosome-Scale Assembly of the Dendrobium nobile Genome Provides Insights Into the Molecular Mechanism of the Biosynthesis of the Medicinal Active Ingredient of Dendrobium.</title>
        <authorList>
            <person name="Xu Q."/>
            <person name="Niu S.-C."/>
            <person name="Li K.-L."/>
            <person name="Zheng P.-J."/>
            <person name="Zhang X.-J."/>
            <person name="Jia Y."/>
            <person name="Liu Y."/>
            <person name="Niu Y.-X."/>
            <person name="Yu L.-H."/>
            <person name="Chen D.-F."/>
            <person name="Zhang G.-Q."/>
        </authorList>
    </citation>
    <scope>NUCLEOTIDE SEQUENCE</scope>
    <source>
        <tissue evidence="1">Leaf</tissue>
    </source>
</reference>
<accession>A0A8T3BG54</accession>
<sequence length="100" mass="11376">MSIKIFSSCSFGQKRCHFRGCLVVNVYEHTAIEQIVHYISALASRAWIEVEVLKESLKEASFPPSTTLFLSYQKSREELAAKVTISLPLLVRLFDRVLLS</sequence>
<proteinExistence type="predicted"/>